<gene>
    <name evidence="3" type="primary">cmr1</name>
    <name evidence="3" type="ORF">ACFPXP_08875</name>
</gene>
<dbReference type="RefSeq" id="WP_379893864.1">
    <property type="nucleotide sequence ID" value="NZ_CBCSCT010000098.1"/>
</dbReference>
<accession>A0ABW1INB4</accession>
<organism evidence="3 4">
    <name type="scientific">Marinicrinis lubricantis</name>
    <dbReference type="NCBI Taxonomy" id="2086470"/>
    <lineage>
        <taxon>Bacteria</taxon>
        <taxon>Bacillati</taxon>
        <taxon>Bacillota</taxon>
        <taxon>Bacilli</taxon>
        <taxon>Bacillales</taxon>
        <taxon>Paenibacillaceae</taxon>
    </lineage>
</organism>
<protein>
    <submittedName>
        <fullName evidence="3">Type III-B CRISPR module RAMP protein Cmr1</fullName>
    </submittedName>
</protein>
<name>A0ABW1INB4_9BACL</name>
<dbReference type="InterPro" id="IPR005537">
    <property type="entry name" value="RAMP_III_fam"/>
</dbReference>
<evidence type="ECO:0000256" key="1">
    <source>
        <dbReference type="ARBA" id="ARBA00023118"/>
    </source>
</evidence>
<sequence length="487" mass="56045">MRKLKNPELELSKIQDSLEKLNQKKVRDSFTIRVVTPMIGGGAKPHLIDNRQPVRSSAIRGQLRFWWRATRGASCKDVAELRKREVEIFGSTDRPSPVKIRVETLSEIKSEKVFNEDSKNPKMARELQESQYALFPLRETVKEKLERETGNKGPKYINNFKFILHIEYALPELEEEECMQSSEEFKLEIECALWAWINFGGIGARTRRGCGSLYCSEFSPKTARANELRTWFQEKVEKYKLNLVSHEENFQQSYRDWSTLSTTIKFSGGEAEPVKAWGTVVKNLQDFRSARKEYEDSRCFSRSFWPEADSIRRITGKGVKDHLKSTTIKEGKDYIAFPRAQLGLPIVFHFRNDTKKYPPLTQGCEPSDTELVPKGRDRLASPIILKAVAVMDGTSAVSAVIVLNQPKLGWLSLRSTKKKNDKQQFKGKNIEPSAVYIAPEYLPERKVYNPMKVSGSQNNRFERVTDSAITAFLNWKEVGTWQWLNEN</sequence>
<evidence type="ECO:0000259" key="2">
    <source>
        <dbReference type="Pfam" id="PF03787"/>
    </source>
</evidence>
<dbReference type="InterPro" id="IPR007522">
    <property type="entry name" value="CRISPR-assoc_prot_TM1795"/>
</dbReference>
<keyword evidence="1" id="KW-0051">Antiviral defense</keyword>
<dbReference type="Pfam" id="PF03787">
    <property type="entry name" value="RAMPs"/>
    <property type="match status" value="1"/>
</dbReference>
<reference evidence="4" key="1">
    <citation type="journal article" date="2019" name="Int. J. Syst. Evol. Microbiol.">
        <title>The Global Catalogue of Microorganisms (GCM) 10K type strain sequencing project: providing services to taxonomists for standard genome sequencing and annotation.</title>
        <authorList>
            <consortium name="The Broad Institute Genomics Platform"/>
            <consortium name="The Broad Institute Genome Sequencing Center for Infectious Disease"/>
            <person name="Wu L."/>
            <person name="Ma J."/>
        </authorList>
    </citation>
    <scope>NUCLEOTIDE SEQUENCE [LARGE SCALE GENOMIC DNA]</scope>
    <source>
        <strain evidence="4">CCM 8749</strain>
    </source>
</reference>
<proteinExistence type="predicted"/>
<keyword evidence="4" id="KW-1185">Reference proteome</keyword>
<feature type="domain" description="CRISPR type III-associated protein" evidence="2">
    <location>
        <begin position="31"/>
        <end position="213"/>
    </location>
</feature>
<evidence type="ECO:0000313" key="4">
    <source>
        <dbReference type="Proteomes" id="UP001596250"/>
    </source>
</evidence>
<evidence type="ECO:0000313" key="3">
    <source>
        <dbReference type="EMBL" id="MFC5986538.1"/>
    </source>
</evidence>
<dbReference type="CDD" id="cd09657">
    <property type="entry name" value="Cmr1_III-B"/>
    <property type="match status" value="1"/>
</dbReference>
<comment type="caution">
    <text evidence="3">The sequence shown here is derived from an EMBL/GenBank/DDBJ whole genome shotgun (WGS) entry which is preliminary data.</text>
</comment>
<dbReference type="Proteomes" id="UP001596250">
    <property type="component" value="Unassembled WGS sequence"/>
</dbReference>
<dbReference type="NCBIfam" id="TIGR01894">
    <property type="entry name" value="cas_TM1795_cmr1"/>
    <property type="match status" value="1"/>
</dbReference>
<dbReference type="EMBL" id="JBHSQV010000113">
    <property type="protein sequence ID" value="MFC5986538.1"/>
    <property type="molecule type" value="Genomic_DNA"/>
</dbReference>